<evidence type="ECO:0000313" key="3">
    <source>
        <dbReference type="Proteomes" id="UP000289323"/>
    </source>
</evidence>
<keyword evidence="1" id="KW-0289">Folate biosynthesis</keyword>
<sequence>MEDEEVSEEGYHKSTVQIRNLATVLQRAGRDAWGRAGKAQPARLSAEVAFAAGFAAAAAGDALGAGDTVHYGVLSKAVLACVARFEAQQRQQQQQQQQQRGEGEVILAGGEGQEEGLGQAREGTVRELLQALWAELTGLGLDGGEPRKEAFLDLGKVRLLSVAVALPKASLLGEGVSLTASAVFEEGTGRMEARAVALEISRLRVPTLVGVNANERLAKQFVLTTVTIDGFDGAEDAYTEIEAVVVKVSVTNS</sequence>
<dbReference type="AlphaFoldDB" id="A0A446B6S9"/>
<dbReference type="Gene3D" id="3.30.1130.10">
    <property type="match status" value="1"/>
</dbReference>
<name>A0A446B6S9_9PEZI</name>
<gene>
    <name evidence="2" type="ORF">TT172_LOCUS633</name>
</gene>
<accession>A0A446B6S9</accession>
<proteinExistence type="predicted"/>
<dbReference type="GO" id="GO:0046656">
    <property type="term" value="P:folic acid biosynthetic process"/>
    <property type="evidence" value="ECO:0007669"/>
    <property type="project" value="UniProtKB-KW"/>
</dbReference>
<dbReference type="Proteomes" id="UP000289323">
    <property type="component" value="Unassembled WGS sequence"/>
</dbReference>
<dbReference type="InterPro" id="IPR043133">
    <property type="entry name" value="GTP-CH-I_C/QueF"/>
</dbReference>
<evidence type="ECO:0000313" key="2">
    <source>
        <dbReference type="EMBL" id="SPQ18214.1"/>
    </source>
</evidence>
<protein>
    <submittedName>
        <fullName evidence="2">E74de566-e9c7-4ebf-9317-cd7f71053182</fullName>
    </submittedName>
</protein>
<evidence type="ECO:0000256" key="1">
    <source>
        <dbReference type="ARBA" id="ARBA00022909"/>
    </source>
</evidence>
<reference evidence="2 3" key="1">
    <citation type="submission" date="2018-04" db="EMBL/GenBank/DDBJ databases">
        <authorList>
            <person name="Huttner S."/>
            <person name="Dainat J."/>
        </authorList>
    </citation>
    <scope>NUCLEOTIDE SEQUENCE [LARGE SCALE GENOMIC DNA]</scope>
</reference>
<dbReference type="EMBL" id="OUUZ01000001">
    <property type="protein sequence ID" value="SPQ18214.1"/>
    <property type="molecule type" value="Genomic_DNA"/>
</dbReference>
<organism evidence="2 3">
    <name type="scientific">Thermothielavioides terrestris</name>
    <dbReference type="NCBI Taxonomy" id="2587410"/>
    <lineage>
        <taxon>Eukaryota</taxon>
        <taxon>Fungi</taxon>
        <taxon>Dikarya</taxon>
        <taxon>Ascomycota</taxon>
        <taxon>Pezizomycotina</taxon>
        <taxon>Sordariomycetes</taxon>
        <taxon>Sordariomycetidae</taxon>
        <taxon>Sordariales</taxon>
        <taxon>Chaetomiaceae</taxon>
        <taxon>Thermothielavioides</taxon>
    </lineage>
</organism>